<keyword evidence="1" id="KW-0808">Transferase</keyword>
<dbReference type="KEGG" id="fsa:C5Q98_01225"/>
<dbReference type="EMBL" id="CP027226">
    <property type="protein sequence ID" value="AVM41941.1"/>
    <property type="molecule type" value="Genomic_DNA"/>
</dbReference>
<dbReference type="Proteomes" id="UP000237947">
    <property type="component" value="Chromosome"/>
</dbReference>
<dbReference type="OrthoDB" id="9811589at2"/>
<dbReference type="CDD" id="cd02440">
    <property type="entry name" value="AdoMet_MTases"/>
    <property type="match status" value="1"/>
</dbReference>
<dbReference type="Gene3D" id="2.20.25.110">
    <property type="entry name" value="S-adenosyl-L-methionine-dependent methyltransferases"/>
    <property type="match status" value="1"/>
</dbReference>
<evidence type="ECO:0000313" key="4">
    <source>
        <dbReference type="Proteomes" id="UP000237947"/>
    </source>
</evidence>
<dbReference type="Pfam" id="PF13649">
    <property type="entry name" value="Methyltransf_25"/>
    <property type="match status" value="1"/>
</dbReference>
<organism evidence="3 4">
    <name type="scientific">Fastidiosipila sanguinis</name>
    <dbReference type="NCBI Taxonomy" id="236753"/>
    <lineage>
        <taxon>Bacteria</taxon>
        <taxon>Bacillati</taxon>
        <taxon>Bacillota</taxon>
        <taxon>Clostridia</taxon>
        <taxon>Eubacteriales</taxon>
        <taxon>Oscillospiraceae</taxon>
        <taxon>Fastidiosipila</taxon>
    </lineage>
</organism>
<reference evidence="4" key="1">
    <citation type="submission" date="2018-02" db="EMBL/GenBank/DDBJ databases">
        <authorList>
            <person name="Holder M.E."/>
            <person name="Ajami N.J."/>
            <person name="Petrosino J.F."/>
        </authorList>
    </citation>
    <scope>NUCLEOTIDE SEQUENCE [LARGE SCALE GENOMIC DNA]</scope>
    <source>
        <strain evidence="4">CCUG 47711</strain>
    </source>
</reference>
<dbReference type="SUPFAM" id="SSF53335">
    <property type="entry name" value="S-adenosyl-L-methionine-dependent methyltransferases"/>
    <property type="match status" value="1"/>
</dbReference>
<dbReference type="RefSeq" id="WP_106011927.1">
    <property type="nucleotide sequence ID" value="NZ_CP027226.1"/>
</dbReference>
<dbReference type="AlphaFoldDB" id="A0A2S0KLP0"/>
<protein>
    <recommendedName>
        <fullName evidence="2">Methyltransferase domain-containing protein</fullName>
    </recommendedName>
</protein>
<sequence length="277" mass="32112">MLDFYSVIAELYEQFQDFDINKLPELWATFLDTEYKKSVATINEADSDFVRSEDRLALDLGCGTGSVTMALAEKGWQVIGVDNSAKMLEVAESKINYQIKDNSFVDNKDYLTETLKVKFVLQDILNLELKEQADLIYTSLDVFNHLDEEELLDVLRNSYTQLKDGGILIFDLHSLEYMQTDLGNNTYHSVTDDNVIIWENDFSESDLTNEAVITVFKKEADGRFKRESSSLLEYYHFPKLVIEYLEFLGMKVEYIKDTEFTDMWDSKRIFIKASKSL</sequence>
<accession>A0A2S0KLP0</accession>
<dbReference type="InterPro" id="IPR041698">
    <property type="entry name" value="Methyltransf_25"/>
</dbReference>
<dbReference type="PANTHER" id="PTHR43861">
    <property type="entry name" value="TRANS-ACONITATE 2-METHYLTRANSFERASE-RELATED"/>
    <property type="match status" value="1"/>
</dbReference>
<evidence type="ECO:0000256" key="1">
    <source>
        <dbReference type="ARBA" id="ARBA00022679"/>
    </source>
</evidence>
<proteinExistence type="predicted"/>
<feature type="domain" description="Methyltransferase" evidence="2">
    <location>
        <begin position="58"/>
        <end position="166"/>
    </location>
</feature>
<evidence type="ECO:0000313" key="3">
    <source>
        <dbReference type="EMBL" id="AVM41941.1"/>
    </source>
</evidence>
<dbReference type="GO" id="GO:0016740">
    <property type="term" value="F:transferase activity"/>
    <property type="evidence" value="ECO:0007669"/>
    <property type="project" value="UniProtKB-KW"/>
</dbReference>
<dbReference type="InterPro" id="IPR029063">
    <property type="entry name" value="SAM-dependent_MTases_sf"/>
</dbReference>
<keyword evidence="4" id="KW-1185">Reference proteome</keyword>
<dbReference type="Gene3D" id="3.40.50.150">
    <property type="entry name" value="Vaccinia Virus protein VP39"/>
    <property type="match status" value="1"/>
</dbReference>
<gene>
    <name evidence="3" type="ORF">C5Q98_01225</name>
</gene>
<name>A0A2S0KLP0_9FIRM</name>
<evidence type="ECO:0000259" key="2">
    <source>
        <dbReference type="Pfam" id="PF13649"/>
    </source>
</evidence>